<proteinExistence type="predicted"/>
<reference evidence="2" key="1">
    <citation type="journal article" date="2019" name="Int. J. Syst. Evol. Microbiol.">
        <title>The Global Catalogue of Microorganisms (GCM) 10K type strain sequencing project: providing services to taxonomists for standard genome sequencing and annotation.</title>
        <authorList>
            <consortium name="The Broad Institute Genomics Platform"/>
            <consortium name="The Broad Institute Genome Sequencing Center for Infectious Disease"/>
            <person name="Wu L."/>
            <person name="Ma J."/>
        </authorList>
    </citation>
    <scope>NUCLEOTIDE SEQUENCE [LARGE SCALE GENOMIC DNA]</scope>
    <source>
        <strain evidence="2">CGMCC 1.12769</strain>
    </source>
</reference>
<dbReference type="RefSeq" id="WP_188534844.1">
    <property type="nucleotide sequence ID" value="NZ_BMFT01000001.1"/>
</dbReference>
<accession>A0ABQ1Y358</accession>
<organism evidence="1 2">
    <name type="scientific">Paenibacillus segetis</name>
    <dbReference type="NCBI Taxonomy" id="1325360"/>
    <lineage>
        <taxon>Bacteria</taxon>
        <taxon>Bacillati</taxon>
        <taxon>Bacillota</taxon>
        <taxon>Bacilli</taxon>
        <taxon>Bacillales</taxon>
        <taxon>Paenibacillaceae</taxon>
        <taxon>Paenibacillus</taxon>
    </lineage>
</organism>
<gene>
    <name evidence="1" type="ORF">GCM10008013_01370</name>
</gene>
<evidence type="ECO:0000313" key="2">
    <source>
        <dbReference type="Proteomes" id="UP000659344"/>
    </source>
</evidence>
<keyword evidence="2" id="KW-1185">Reference proteome</keyword>
<comment type="caution">
    <text evidence="1">The sequence shown here is derived from an EMBL/GenBank/DDBJ whole genome shotgun (WGS) entry which is preliminary data.</text>
</comment>
<dbReference type="EMBL" id="BMFT01000001">
    <property type="protein sequence ID" value="GGH10091.1"/>
    <property type="molecule type" value="Genomic_DNA"/>
</dbReference>
<protein>
    <submittedName>
        <fullName evidence="1">Uncharacterized protein</fullName>
    </submittedName>
</protein>
<evidence type="ECO:0000313" key="1">
    <source>
        <dbReference type="EMBL" id="GGH10091.1"/>
    </source>
</evidence>
<sequence length="251" mass="29552">MKVKFVKVWDDTRFGYVKHIVLQVEESDTFLTDANFNPGYKIIISAVYHHVGAAGGHNFNPYHGNRVTDLSSKIDFTESDVLGFYLNKVKDIHEMPEELYTDSFWNVVRTDSYGEIHRVFDDDWNSYYKVLHTNKFSFEELRAKLSSINTKSNLFEESGIDIESFFDKQQEWMNRLDKTSGRTNNKKNINYAIIDKQSLEICSDTWSTSSQRTIADYLWCPCDELPEFLWEQVQNKNEMSLNRIFRLNEDI</sequence>
<dbReference type="Proteomes" id="UP000659344">
    <property type="component" value="Unassembled WGS sequence"/>
</dbReference>
<name>A0ABQ1Y358_9BACL</name>